<proteinExistence type="predicted"/>
<dbReference type="OrthoDB" id="359038at2"/>
<dbReference type="Proteomes" id="UP000284277">
    <property type="component" value="Unassembled WGS sequence"/>
</dbReference>
<keyword evidence="2" id="KW-0808">Transferase</keyword>
<feature type="domain" description="N-acetyltransferase" evidence="1">
    <location>
        <begin position="16"/>
        <end position="150"/>
    </location>
</feature>
<comment type="caution">
    <text evidence="2">The sequence shown here is derived from an EMBL/GenBank/DDBJ whole genome shotgun (WGS) entry which is preliminary data.</text>
</comment>
<dbReference type="RefSeq" id="WP_120194951.1">
    <property type="nucleotide sequence ID" value="NZ_MCIA01000001.1"/>
</dbReference>
<dbReference type="GO" id="GO:0016747">
    <property type="term" value="F:acyltransferase activity, transferring groups other than amino-acyl groups"/>
    <property type="evidence" value="ECO:0007669"/>
    <property type="project" value="InterPro"/>
</dbReference>
<dbReference type="SUPFAM" id="SSF55729">
    <property type="entry name" value="Acyl-CoA N-acyltransferases (Nat)"/>
    <property type="match status" value="1"/>
</dbReference>
<accession>A0A419TBX6</accession>
<dbReference type="InterPro" id="IPR016181">
    <property type="entry name" value="Acyl_CoA_acyltransferase"/>
</dbReference>
<dbReference type="Gene3D" id="3.40.630.30">
    <property type="match status" value="1"/>
</dbReference>
<dbReference type="InterPro" id="IPR000182">
    <property type="entry name" value="GNAT_dom"/>
</dbReference>
<name>A0A419TBX6_9FIRM</name>
<dbReference type="Pfam" id="PF13302">
    <property type="entry name" value="Acetyltransf_3"/>
    <property type="match status" value="1"/>
</dbReference>
<dbReference type="EMBL" id="MCIA01000001">
    <property type="protein sequence ID" value="RKD35014.1"/>
    <property type="molecule type" value="Genomic_DNA"/>
</dbReference>
<evidence type="ECO:0000313" key="2">
    <source>
        <dbReference type="EMBL" id="RKD35014.1"/>
    </source>
</evidence>
<keyword evidence="3" id="KW-1185">Reference proteome</keyword>
<dbReference type="AlphaFoldDB" id="A0A419TBX6"/>
<evidence type="ECO:0000259" key="1">
    <source>
        <dbReference type="Pfam" id="PF13302"/>
    </source>
</evidence>
<gene>
    <name evidence="2" type="ORF">BET01_01275</name>
</gene>
<sequence>MEDVYKSCPVLENDRYILTFVSMEDAPDLLKVYSDERSVPLFNSDNCHGDRFYYRTLDRMEEAIQFWIMEYEKKRYVRWTIFGKEKEEVVGTIELFHRDSTDYFNDCGLLRLDLRSDYERKEVITDILSLVIRNTWEGFHCQFIATKAVKEAGIRIEALNQLGFSPTDYKLIGHDGTEYGDYFVLTKTQE</sequence>
<protein>
    <submittedName>
        <fullName evidence="2">GNAT family N-acetyltransferase</fullName>
    </submittedName>
</protein>
<evidence type="ECO:0000313" key="3">
    <source>
        <dbReference type="Proteomes" id="UP000284277"/>
    </source>
</evidence>
<reference evidence="2 3" key="1">
    <citation type="submission" date="2016-08" db="EMBL/GenBank/DDBJ databases">
        <title>A new outlook on sporulation: Clostridium algidixylanolyticum.</title>
        <authorList>
            <person name="Poppleton D.I."/>
            <person name="Gribaldo S."/>
        </authorList>
    </citation>
    <scope>NUCLEOTIDE SEQUENCE [LARGE SCALE GENOMIC DNA]</scope>
    <source>
        <strain evidence="2 3">SPL73</strain>
    </source>
</reference>
<organism evidence="2 3">
    <name type="scientific">Lacrimispora algidixylanolytica</name>
    <dbReference type="NCBI Taxonomy" id="94868"/>
    <lineage>
        <taxon>Bacteria</taxon>
        <taxon>Bacillati</taxon>
        <taxon>Bacillota</taxon>
        <taxon>Clostridia</taxon>
        <taxon>Lachnospirales</taxon>
        <taxon>Lachnospiraceae</taxon>
        <taxon>Lacrimispora</taxon>
    </lineage>
</organism>